<evidence type="ECO:0000256" key="5">
    <source>
        <dbReference type="ARBA" id="ARBA00023136"/>
    </source>
</evidence>
<keyword evidence="3 7" id="KW-0812">Transmembrane</keyword>
<keyword evidence="5 7" id="KW-0472">Membrane</keyword>
<dbReference type="Proteomes" id="UP000629468">
    <property type="component" value="Unassembled WGS sequence"/>
</dbReference>
<dbReference type="AlphaFoldDB" id="A0A8H7F180"/>
<protein>
    <submittedName>
        <fullName evidence="8">Uncharacterized protein</fullName>
    </submittedName>
</protein>
<feature type="transmembrane region" description="Helical" evidence="7">
    <location>
        <begin position="225"/>
        <end position="245"/>
    </location>
</feature>
<organism evidence="8 9">
    <name type="scientific">Agaricus bisporus var. burnettii</name>
    <dbReference type="NCBI Taxonomy" id="192524"/>
    <lineage>
        <taxon>Eukaryota</taxon>
        <taxon>Fungi</taxon>
        <taxon>Dikarya</taxon>
        <taxon>Basidiomycota</taxon>
        <taxon>Agaricomycotina</taxon>
        <taxon>Agaricomycetes</taxon>
        <taxon>Agaricomycetidae</taxon>
        <taxon>Agaricales</taxon>
        <taxon>Agaricineae</taxon>
        <taxon>Agaricaceae</taxon>
        <taxon>Agaricus</taxon>
    </lineage>
</organism>
<dbReference type="InterPro" id="IPR005226">
    <property type="entry name" value="UPF0014_fam"/>
</dbReference>
<feature type="transmembrane region" description="Helical" evidence="7">
    <location>
        <begin position="96"/>
        <end position="115"/>
    </location>
</feature>
<dbReference type="PANTHER" id="PTHR30028:SF0">
    <property type="entry name" value="PROTEIN ALUMINUM SENSITIVE 3"/>
    <property type="match status" value="1"/>
</dbReference>
<comment type="subcellular location">
    <subcellularLocation>
        <location evidence="1">Membrane</location>
        <topology evidence="1">Multi-pass membrane protein</topology>
    </subcellularLocation>
</comment>
<feature type="compositionally biased region" description="Basic and acidic residues" evidence="6">
    <location>
        <begin position="315"/>
        <end position="327"/>
    </location>
</feature>
<keyword evidence="4 7" id="KW-1133">Transmembrane helix</keyword>
<accession>A0A8H7F180</accession>
<feature type="region of interest" description="Disordered" evidence="6">
    <location>
        <begin position="301"/>
        <end position="327"/>
    </location>
</feature>
<dbReference type="EMBL" id="JABXXO010000008">
    <property type="protein sequence ID" value="KAF7771791.1"/>
    <property type="molecule type" value="Genomic_DNA"/>
</dbReference>
<evidence type="ECO:0000256" key="1">
    <source>
        <dbReference type="ARBA" id="ARBA00004141"/>
    </source>
</evidence>
<evidence type="ECO:0000256" key="2">
    <source>
        <dbReference type="ARBA" id="ARBA00005268"/>
    </source>
</evidence>
<comment type="similarity">
    <text evidence="2">Belongs to the UPF0014 family.</text>
</comment>
<evidence type="ECO:0000313" key="8">
    <source>
        <dbReference type="EMBL" id="KAF7771791.1"/>
    </source>
</evidence>
<dbReference type="GO" id="GO:0005886">
    <property type="term" value="C:plasma membrane"/>
    <property type="evidence" value="ECO:0007669"/>
    <property type="project" value="TreeGrafter"/>
</dbReference>
<dbReference type="Pfam" id="PF03649">
    <property type="entry name" value="UPF0014"/>
    <property type="match status" value="1"/>
</dbReference>
<reference evidence="8 9" key="1">
    <citation type="journal article" name="Sci. Rep.">
        <title>Telomere-to-telomere assembled and centromere annotated genomes of the two main subspecies of the button mushroom Agaricus bisporus reveal especially polymorphic chromosome ends.</title>
        <authorList>
            <person name="Sonnenberg A.S.M."/>
            <person name="Sedaghat-Telgerd N."/>
            <person name="Lavrijssen B."/>
            <person name="Ohm R.A."/>
            <person name="Hendrickx P.M."/>
            <person name="Scholtmeijer K."/>
            <person name="Baars J.J.P."/>
            <person name="van Peer A."/>
        </authorList>
    </citation>
    <scope>NUCLEOTIDE SEQUENCE [LARGE SCALE GENOMIC DNA]</scope>
    <source>
        <strain evidence="8 9">H119_p4</strain>
    </source>
</reference>
<evidence type="ECO:0000256" key="3">
    <source>
        <dbReference type="ARBA" id="ARBA00022692"/>
    </source>
</evidence>
<gene>
    <name evidence="8" type="ORF">Agabi119p4_6102</name>
</gene>
<feature type="transmembrane region" description="Helical" evidence="7">
    <location>
        <begin position="67"/>
        <end position="90"/>
    </location>
</feature>
<feature type="transmembrane region" description="Helical" evidence="7">
    <location>
        <begin position="127"/>
        <end position="148"/>
    </location>
</feature>
<feature type="transmembrane region" description="Helical" evidence="7">
    <location>
        <begin position="160"/>
        <end position="183"/>
    </location>
</feature>
<feature type="transmembrane region" description="Helical" evidence="7">
    <location>
        <begin position="40"/>
        <end position="60"/>
    </location>
</feature>
<evidence type="ECO:0000256" key="7">
    <source>
        <dbReference type="SAM" id="Phobius"/>
    </source>
</evidence>
<evidence type="ECO:0000256" key="6">
    <source>
        <dbReference type="SAM" id="MobiDB-lite"/>
    </source>
</evidence>
<evidence type="ECO:0000256" key="4">
    <source>
        <dbReference type="ARBA" id="ARBA00022989"/>
    </source>
</evidence>
<sequence>MSSVFQNITLSSMPSDPLSSHYFLTRLTETGTSLQKNLSWHNVLIAFAFISFNALVSWVLEIGIGKSLLISAVRCMVQLTLVATILQQVFMAENKWIVAGIAILLNVLGTMEVVVNKVKCRYEYMLPSVLIAMLGSTIPISIIGTRYAMAVDPFWEPMQYIPIVGMLCGATISGITVSTNYILKEFQENRDKVEIYLAFGASRIEACRPIAIAALRLALTPTINSMSVLGIIAIPGMMTGAILGGSSVQQAARLQMIIIFMISSSTTLATVFTTFSCIAVIVDAKHRIRCDRIIDNSSSAHLSKKRSSSSFGSGKEGRRGKSLKRERGFFGRMVERVGRGKVGKQIMKEDGVGFTKQSERRPLLG</sequence>
<name>A0A8H7F180_AGABI</name>
<evidence type="ECO:0000313" key="9">
    <source>
        <dbReference type="Proteomes" id="UP000629468"/>
    </source>
</evidence>
<comment type="caution">
    <text evidence="8">The sequence shown here is derived from an EMBL/GenBank/DDBJ whole genome shotgun (WGS) entry which is preliminary data.</text>
</comment>
<feature type="transmembrane region" description="Helical" evidence="7">
    <location>
        <begin position="257"/>
        <end position="282"/>
    </location>
</feature>
<dbReference type="PANTHER" id="PTHR30028">
    <property type="entry name" value="UPF0014 INNER MEMBRANE PROTEIN YBBM-RELATED"/>
    <property type="match status" value="1"/>
</dbReference>
<proteinExistence type="inferred from homology"/>